<dbReference type="Proteomes" id="UP001497482">
    <property type="component" value="Chromosome 2"/>
</dbReference>
<keyword evidence="3" id="KW-1185">Reference proteome</keyword>
<dbReference type="EMBL" id="OZ035824">
    <property type="protein sequence ID" value="CAL1594012.1"/>
    <property type="molecule type" value="Genomic_DNA"/>
</dbReference>
<gene>
    <name evidence="2" type="ORF">KC01_LOCUS23012</name>
</gene>
<protein>
    <recommendedName>
        <fullName evidence="1">COMM domain-containing protein</fullName>
    </recommendedName>
</protein>
<reference evidence="2 3" key="1">
    <citation type="submission" date="2024-04" db="EMBL/GenBank/DDBJ databases">
        <authorList>
            <person name="Waldvogel A.-M."/>
            <person name="Schoenle A."/>
        </authorList>
    </citation>
    <scope>NUCLEOTIDE SEQUENCE [LARGE SCALE GENOMIC DNA]</scope>
</reference>
<dbReference type="InterPro" id="IPR037354">
    <property type="entry name" value="Commd2"/>
</dbReference>
<dbReference type="PANTHER" id="PTHR15857:SF0">
    <property type="entry name" value="COMM DOMAIN-CONTAINING PROTEIN 2"/>
    <property type="match status" value="1"/>
</dbReference>
<evidence type="ECO:0000313" key="3">
    <source>
        <dbReference type="Proteomes" id="UP001497482"/>
    </source>
</evidence>
<organism evidence="2 3">
    <name type="scientific">Knipowitschia caucasica</name>
    <name type="common">Caucasian dwarf goby</name>
    <name type="synonym">Pomatoschistus caucasicus</name>
    <dbReference type="NCBI Taxonomy" id="637954"/>
    <lineage>
        <taxon>Eukaryota</taxon>
        <taxon>Metazoa</taxon>
        <taxon>Chordata</taxon>
        <taxon>Craniata</taxon>
        <taxon>Vertebrata</taxon>
        <taxon>Euteleostomi</taxon>
        <taxon>Actinopterygii</taxon>
        <taxon>Neopterygii</taxon>
        <taxon>Teleostei</taxon>
        <taxon>Neoteleostei</taxon>
        <taxon>Acanthomorphata</taxon>
        <taxon>Gobiaria</taxon>
        <taxon>Gobiiformes</taxon>
        <taxon>Gobioidei</taxon>
        <taxon>Gobiidae</taxon>
        <taxon>Gobiinae</taxon>
        <taxon>Knipowitschia</taxon>
    </lineage>
</organism>
<dbReference type="AlphaFoldDB" id="A0AAV2L3Z4"/>
<proteinExistence type="predicted"/>
<dbReference type="PANTHER" id="PTHR15857">
    <property type="entry name" value="COMM DOMAIN CONTAINING PROTEIN 2"/>
    <property type="match status" value="1"/>
</dbReference>
<dbReference type="InterPro" id="IPR017920">
    <property type="entry name" value="COMM"/>
</dbReference>
<dbReference type="PROSITE" id="PS51269">
    <property type="entry name" value="COMM"/>
    <property type="match status" value="1"/>
</dbReference>
<sequence>MERHPHGGGSVRGWCSGCSSDWGRKWMDISPTMQLSEADFLDSLLVLGFSKEVNDMLLQLYQQQGPQVCSVLSQMRPTLPEYHSLEWRLDVHVSRRALRQQLCPVMTLCLALTEGGTGEQSTRRLLQARPSTLLHLLRELESALDAMKSTHTRRILRNVK</sequence>
<evidence type="ECO:0000313" key="2">
    <source>
        <dbReference type="EMBL" id="CAL1594012.1"/>
    </source>
</evidence>
<accession>A0AAV2L3Z4</accession>
<name>A0AAV2L3Z4_KNICA</name>
<evidence type="ECO:0000259" key="1">
    <source>
        <dbReference type="PROSITE" id="PS51269"/>
    </source>
</evidence>
<dbReference type="Pfam" id="PF07258">
    <property type="entry name" value="COMM_domain"/>
    <property type="match status" value="1"/>
</dbReference>
<feature type="domain" description="COMM" evidence="1">
    <location>
        <begin position="81"/>
        <end position="151"/>
    </location>
</feature>